<dbReference type="EMBL" id="Y18930">
    <property type="protein sequence ID" value="CAB57736.1"/>
    <property type="molecule type" value="Genomic_DNA"/>
</dbReference>
<accession>Q9UWW7</accession>
<keyword evidence="1" id="KW-0472">Membrane</keyword>
<sequence>MVISINIASTCISCSKAKYSANVNAVFGVNVFITGGSFAKLTIIATLLIAPVSSKNLRKNRASSYLAPIAAKTTAKLLSSPLTVACLAICAANILAGNPLPLNIGNFCPLNNAFNPSIADIPVCINSSGYSLAAGFNGDPFISLFSPLITGGPLSNESPSGLNIRPNISSEIFTSKPLPNILILVPVGETPVVPSKTCTIAIPI</sequence>
<name>Q9UWW7_SACSO</name>
<dbReference type="AlphaFoldDB" id="Q9UWW7"/>
<evidence type="ECO:0000256" key="1">
    <source>
        <dbReference type="SAM" id="Phobius"/>
    </source>
</evidence>
<feature type="transmembrane region" description="Helical" evidence="1">
    <location>
        <begin position="25"/>
        <end position="50"/>
    </location>
</feature>
<evidence type="ECO:0000313" key="2">
    <source>
        <dbReference type="EMBL" id="CAB57736.1"/>
    </source>
</evidence>
<keyword evidence="1" id="KW-0812">Transmembrane</keyword>
<organism evidence="2">
    <name type="scientific">Saccharolobus solfataricus</name>
    <name type="common">Sulfolobus solfataricus</name>
    <dbReference type="NCBI Taxonomy" id="2287"/>
    <lineage>
        <taxon>Archaea</taxon>
        <taxon>Thermoproteota</taxon>
        <taxon>Thermoprotei</taxon>
        <taxon>Sulfolobales</taxon>
        <taxon>Sulfolobaceae</taxon>
        <taxon>Saccharolobus</taxon>
    </lineage>
</organism>
<reference evidence="2" key="1">
    <citation type="journal article" date="2000" name="Genome">
        <title>Gene content and organization of a 281-kbp contig from the genome of the extremely thermophilic archaeon, Sulfolobus solfataricus P2.</title>
        <authorList>
            <person name="Charlebois R.L."/>
            <person name="Singh R.K."/>
            <person name="Chan-Weiher C.C.-Y."/>
            <person name="Allard G."/>
            <person name="Chow C."/>
            <person name="Confalonieri F."/>
            <person name="Curtis B."/>
            <person name="Duguet M."/>
            <person name="Erauso G."/>
            <person name="Faguy D."/>
            <person name="Gaasterland T."/>
            <person name="Garrett R.A."/>
            <person name="Gordon P."/>
            <person name="Jeffries A.C."/>
            <person name="Kozera C."/>
            <person name="Kushwaha N."/>
            <person name="Lafleur E."/>
            <person name="Medina N."/>
            <person name="Peng X."/>
            <person name="Penny S.L."/>
            <person name="She Q."/>
            <person name="St Jean A."/>
            <person name="van der Oost J."/>
            <person name="Young F."/>
            <person name="Zivanovic Y."/>
            <person name="Doolittle W.F."/>
            <person name="Ragan M.A."/>
            <person name="Sensen C.W."/>
        </authorList>
    </citation>
    <scope>NUCLEOTIDE SEQUENCE</scope>
    <source>
        <strain evidence="2">P2</strain>
    </source>
</reference>
<gene>
    <name evidence="2" type="primary">ORF-c21_035</name>
</gene>
<keyword evidence="1" id="KW-1133">Transmembrane helix</keyword>
<proteinExistence type="predicted"/>
<protein>
    <submittedName>
        <fullName evidence="2">Uncharacterized protein ORF-c21_035</fullName>
    </submittedName>
</protein>